<feature type="transmembrane region" description="Helical" evidence="1">
    <location>
        <begin position="306"/>
        <end position="327"/>
    </location>
</feature>
<feature type="transmembrane region" description="Helical" evidence="1">
    <location>
        <begin position="264"/>
        <end position="286"/>
    </location>
</feature>
<reference evidence="2 3" key="1">
    <citation type="submission" date="2015-06" db="EMBL/GenBank/DDBJ databases">
        <title>R. anatipestifer strain HXb2 is the most virulent strain so far, and the genome sequence would help us uncover the pathogenesis.</title>
        <authorList>
            <person name="Hu Q."/>
            <person name="Qi J."/>
            <person name="Bo H."/>
            <person name="Liu G."/>
            <person name="Tao M."/>
            <person name="Ding Y."/>
            <person name="Xue Y."/>
        </authorList>
    </citation>
    <scope>NUCLEOTIDE SEQUENCE [LARGE SCALE GENOMIC DNA]</scope>
    <source>
        <strain evidence="2 3">HXb2</strain>
    </source>
</reference>
<keyword evidence="1" id="KW-0472">Membrane</keyword>
<organism evidence="2 3">
    <name type="scientific">Riemerella anatipestifer</name>
    <name type="common">Moraxella anatipestifer</name>
    <dbReference type="NCBI Taxonomy" id="34085"/>
    <lineage>
        <taxon>Bacteria</taxon>
        <taxon>Pseudomonadati</taxon>
        <taxon>Bacteroidota</taxon>
        <taxon>Flavobacteriia</taxon>
        <taxon>Flavobacteriales</taxon>
        <taxon>Weeksellaceae</taxon>
        <taxon>Riemerella</taxon>
    </lineage>
</organism>
<feature type="transmembrane region" description="Helical" evidence="1">
    <location>
        <begin position="129"/>
        <end position="148"/>
    </location>
</feature>
<keyword evidence="1" id="KW-1133">Transmembrane helix</keyword>
<feature type="transmembrane region" description="Helical" evidence="1">
    <location>
        <begin position="224"/>
        <end position="243"/>
    </location>
</feature>
<gene>
    <name evidence="2" type="ORF">AB406_1016</name>
</gene>
<accession>A0A1S7DS86</accession>
<feature type="transmembrane region" description="Helical" evidence="1">
    <location>
        <begin position="154"/>
        <end position="171"/>
    </location>
</feature>
<feature type="transmembrane region" description="Helical" evidence="1">
    <location>
        <begin position="334"/>
        <end position="354"/>
    </location>
</feature>
<feature type="transmembrane region" description="Helical" evidence="1">
    <location>
        <begin position="183"/>
        <end position="204"/>
    </location>
</feature>
<dbReference type="Pfam" id="PF19558">
    <property type="entry name" value="DUF6080"/>
    <property type="match status" value="2"/>
</dbReference>
<dbReference type="RefSeq" id="WP_079207221.1">
    <property type="nucleotide sequence ID" value="NZ_CP011859.1"/>
</dbReference>
<dbReference type="InterPro" id="IPR045726">
    <property type="entry name" value="DUF6080"/>
</dbReference>
<feature type="transmembrane region" description="Helical" evidence="1">
    <location>
        <begin position="20"/>
        <end position="45"/>
    </location>
</feature>
<protein>
    <recommendedName>
        <fullName evidence="4">Glycosyltransferase RgtA/B/C/D-like domain-containing protein</fullName>
    </recommendedName>
</protein>
<evidence type="ECO:0000256" key="1">
    <source>
        <dbReference type="SAM" id="Phobius"/>
    </source>
</evidence>
<feature type="transmembrane region" description="Helical" evidence="1">
    <location>
        <begin position="360"/>
        <end position="378"/>
    </location>
</feature>
<keyword evidence="1" id="KW-0812">Transmembrane</keyword>
<name>A0A1S7DS86_RIEAN</name>
<proteinExistence type="predicted"/>
<evidence type="ECO:0000313" key="2">
    <source>
        <dbReference type="EMBL" id="AQY21966.1"/>
    </source>
</evidence>
<evidence type="ECO:0000313" key="3">
    <source>
        <dbReference type="Proteomes" id="UP000189883"/>
    </source>
</evidence>
<evidence type="ECO:0008006" key="4">
    <source>
        <dbReference type="Google" id="ProtNLM"/>
    </source>
</evidence>
<dbReference type="AlphaFoldDB" id="A0A1S7DS86"/>
<dbReference type="Proteomes" id="UP000189883">
    <property type="component" value="Chromosome"/>
</dbReference>
<dbReference type="EMBL" id="CP011859">
    <property type="protein sequence ID" value="AQY21966.1"/>
    <property type="molecule type" value="Genomic_DNA"/>
</dbReference>
<feature type="transmembrane region" description="Helical" evidence="1">
    <location>
        <begin position="390"/>
        <end position="408"/>
    </location>
</feature>
<sequence length="424" mass="49476">MKSKFYGILKQSCPSSWVEWALFIFFLVAYGILAGHIALTSTIVFDDRIPWDAYFSFDNRAIVMTGGGYERHPLSNYFFDAIREFSLWVSSRQKNHLFRLSLALLSSLAISWTMVFIFKYLKNIIQLSLASSLILVVFFGLFSTNIMLSFTPETYTYSLLFLSGFTYYAALRLTQKRTLSWGMLCLSSLAIGGLTITNIVKVYIPILFERKWYHNIKHLANAVAKVGLSVGVFLLLFMYRMNFQFSAFLDKTGQQYEKFSQPKLVPIWDMVVSWFWGGNVLFPSFIIRDYHNKHNFHYKALFMEVYTTYFSYIFVGLLFVLVLWGYLRGFKKPLVQVLMLSFLVDIMIHCVLKFGLHTSYIYGGHFVFVIPLILGWLLHSYRKNTSATLGLQLFLGLMILFLALNNFYRMNEFLSFLEMYYSEK</sequence>
<feature type="transmembrane region" description="Helical" evidence="1">
    <location>
        <begin position="97"/>
        <end position="117"/>
    </location>
</feature>